<dbReference type="EMBL" id="JAKKSL010000004">
    <property type="protein sequence ID" value="MCI2285223.1"/>
    <property type="molecule type" value="Genomic_DNA"/>
</dbReference>
<comment type="caution">
    <text evidence="1">The sequence shown here is derived from an EMBL/GenBank/DDBJ whole genome shotgun (WGS) entry which is preliminary data.</text>
</comment>
<evidence type="ECO:0000313" key="1">
    <source>
        <dbReference type="EMBL" id="MCI2285223.1"/>
    </source>
</evidence>
<protein>
    <recommendedName>
        <fullName evidence="3">Ig-like domain-containing protein</fullName>
    </recommendedName>
</protein>
<reference evidence="1" key="1">
    <citation type="submission" date="2022-01" db="EMBL/GenBank/DDBJ databases">
        <title>Colwellia maritima, isolated from seawater.</title>
        <authorList>
            <person name="Kristyanto S."/>
            <person name="Jung J."/>
            <person name="Jeon C.O."/>
        </authorList>
    </citation>
    <scope>NUCLEOTIDE SEQUENCE</scope>
    <source>
        <strain evidence="1">MSW7</strain>
    </source>
</reference>
<dbReference type="RefSeq" id="WP_242287992.1">
    <property type="nucleotide sequence ID" value="NZ_JAKKSL010000004.1"/>
</dbReference>
<organism evidence="1 2">
    <name type="scientific">Colwellia maritima</name>
    <dbReference type="NCBI Taxonomy" id="2912588"/>
    <lineage>
        <taxon>Bacteria</taxon>
        <taxon>Pseudomonadati</taxon>
        <taxon>Pseudomonadota</taxon>
        <taxon>Gammaproteobacteria</taxon>
        <taxon>Alteromonadales</taxon>
        <taxon>Colwelliaceae</taxon>
        <taxon>Colwellia</taxon>
    </lineage>
</organism>
<evidence type="ECO:0008006" key="3">
    <source>
        <dbReference type="Google" id="ProtNLM"/>
    </source>
</evidence>
<evidence type="ECO:0000313" key="2">
    <source>
        <dbReference type="Proteomes" id="UP001139646"/>
    </source>
</evidence>
<dbReference type="Proteomes" id="UP001139646">
    <property type="component" value="Unassembled WGS sequence"/>
</dbReference>
<proteinExistence type="predicted"/>
<keyword evidence="2" id="KW-1185">Reference proteome</keyword>
<accession>A0ABS9X4R7</accession>
<sequence length="292" mass="32625">MQSRAGETFDFLLRASDKGINISESNSLKITLKLDDEAPEIQFNTPDKNLVEGQLSTLSLTIRDNISVAKYSIDLVDNESREVLSETGLDKKDISITNTDVIDLSRYNPLPLEGMKFSIIAHAEDSSGNKTKETLQISLMPDQPPIVKVISRFPVSNLTYGATQYTRLEVTDDYVTSDNPNQLSVLYTSLKGLDDINKRNLLNDIIVTPSDELNRFSFNYPEAGNLSGSLQVNELDYWLFTKDKSELLANQISDVESLQFSVDGYTVSYLIDVYSAICVPHNTCNTKSLQQI</sequence>
<gene>
    <name evidence="1" type="ORF">L3081_19905</name>
</gene>
<name>A0ABS9X4R7_9GAMM</name>